<evidence type="ECO:0000256" key="4">
    <source>
        <dbReference type="ARBA" id="ARBA00023002"/>
    </source>
</evidence>
<dbReference type="RefSeq" id="WP_116495342.1">
    <property type="nucleotide sequence ID" value="NZ_QENZ01000003.1"/>
</dbReference>
<feature type="binding site" evidence="7">
    <location>
        <position position="18"/>
    </location>
    <ligand>
        <name>Fe cation</name>
        <dbReference type="ChEBI" id="CHEBI:24875"/>
        <label>1</label>
    </ligand>
</feature>
<organism evidence="10 11">
    <name type="scientific">Balneicella halophila</name>
    <dbReference type="NCBI Taxonomy" id="1537566"/>
    <lineage>
        <taxon>Bacteria</taxon>
        <taxon>Pseudomonadati</taxon>
        <taxon>Bacteroidota</taxon>
        <taxon>Bacteroidia</taxon>
        <taxon>Bacteroidales</taxon>
        <taxon>Balneicellaceae</taxon>
        <taxon>Balneicella</taxon>
    </lineage>
</organism>
<dbReference type="InterPro" id="IPR012347">
    <property type="entry name" value="Ferritin-like"/>
</dbReference>
<comment type="catalytic activity">
    <reaction evidence="8">
        <text>4 Fe(2+) + O2 + 6 H2O = 4 iron(III) oxide-hydroxide + 12 H(+)</text>
        <dbReference type="Rhea" id="RHEA:11972"/>
        <dbReference type="ChEBI" id="CHEBI:15377"/>
        <dbReference type="ChEBI" id="CHEBI:15378"/>
        <dbReference type="ChEBI" id="CHEBI:15379"/>
        <dbReference type="ChEBI" id="CHEBI:29033"/>
        <dbReference type="ChEBI" id="CHEBI:78619"/>
        <dbReference type="EC" id="1.16.3.2"/>
    </reaction>
</comment>
<feature type="binding site" evidence="7">
    <location>
        <position position="95"/>
    </location>
    <ligand>
        <name>Fe cation</name>
        <dbReference type="ChEBI" id="CHEBI:24875"/>
        <label>1</label>
    </ligand>
</feature>
<dbReference type="GO" id="GO:0042802">
    <property type="term" value="F:identical protein binding"/>
    <property type="evidence" value="ECO:0007669"/>
    <property type="project" value="UniProtKB-ARBA"/>
</dbReference>
<dbReference type="PROSITE" id="PS50905">
    <property type="entry name" value="FERRITIN_LIKE"/>
    <property type="match status" value="1"/>
</dbReference>
<dbReference type="Pfam" id="PF00210">
    <property type="entry name" value="Ferritin"/>
    <property type="match status" value="1"/>
</dbReference>
<dbReference type="Gene3D" id="1.20.1260.10">
    <property type="match status" value="1"/>
</dbReference>
<dbReference type="CDD" id="cd01055">
    <property type="entry name" value="Nonheme_Ferritin"/>
    <property type="match status" value="1"/>
</dbReference>
<dbReference type="EC" id="1.16.3.2" evidence="8"/>
<comment type="caution">
    <text evidence="10">The sequence shown here is derived from an EMBL/GenBank/DDBJ whole genome shotgun (WGS) entry which is preliminary data.</text>
</comment>
<keyword evidence="8" id="KW-0963">Cytoplasm</keyword>
<dbReference type="GO" id="GO:0008199">
    <property type="term" value="F:ferric iron binding"/>
    <property type="evidence" value="ECO:0007669"/>
    <property type="project" value="InterPro"/>
</dbReference>
<dbReference type="GO" id="GO:0006826">
    <property type="term" value="P:iron ion transport"/>
    <property type="evidence" value="ECO:0007669"/>
    <property type="project" value="InterPro"/>
</dbReference>
<feature type="binding site" evidence="7">
    <location>
        <position position="128"/>
    </location>
    <ligand>
        <name>Fe cation</name>
        <dbReference type="ChEBI" id="CHEBI:24875"/>
        <label>1</label>
    </ligand>
</feature>
<evidence type="ECO:0000313" key="10">
    <source>
        <dbReference type="EMBL" id="PVX51766.1"/>
    </source>
</evidence>
<dbReference type="GO" id="GO:0005829">
    <property type="term" value="C:cytosol"/>
    <property type="evidence" value="ECO:0007669"/>
    <property type="project" value="TreeGrafter"/>
</dbReference>
<dbReference type="InterPro" id="IPR009078">
    <property type="entry name" value="Ferritin-like_SF"/>
</dbReference>
<dbReference type="InterPro" id="IPR041719">
    <property type="entry name" value="Ferritin_prok"/>
</dbReference>
<comment type="function">
    <text evidence="8">Iron-storage protein.</text>
</comment>
<dbReference type="InterPro" id="IPR001519">
    <property type="entry name" value="Ferritin"/>
</dbReference>
<dbReference type="AlphaFoldDB" id="A0A7L4UPT0"/>
<evidence type="ECO:0000256" key="3">
    <source>
        <dbReference type="ARBA" id="ARBA00022723"/>
    </source>
</evidence>
<dbReference type="InterPro" id="IPR009040">
    <property type="entry name" value="Ferritin-like_diiron"/>
</dbReference>
<comment type="subcellular location">
    <subcellularLocation>
        <location evidence="8">Cytoplasm</location>
    </subcellularLocation>
</comment>
<dbReference type="Proteomes" id="UP000251835">
    <property type="component" value="Unassembled WGS sequence"/>
</dbReference>
<evidence type="ECO:0000256" key="7">
    <source>
        <dbReference type="PIRSR" id="PIRSR601519-1"/>
    </source>
</evidence>
<comment type="function">
    <text evidence="6">May alleviate iron toxicity in the presence of oxygen.</text>
</comment>
<reference evidence="10 11" key="1">
    <citation type="submission" date="2018-05" db="EMBL/GenBank/DDBJ databases">
        <title>Genomic Encyclopedia of Type Strains, Phase IV (KMG-IV): sequencing the most valuable type-strain genomes for metagenomic binning, comparative biology and taxonomic classification.</title>
        <authorList>
            <person name="Goeker M."/>
        </authorList>
    </citation>
    <scope>NUCLEOTIDE SEQUENCE [LARGE SCALE GENOMIC DNA]</scope>
    <source>
        <strain evidence="10 11">DSM 28579</strain>
    </source>
</reference>
<keyword evidence="2 8" id="KW-0409">Iron storage</keyword>
<dbReference type="PANTHER" id="PTHR11431">
    <property type="entry name" value="FERRITIN"/>
    <property type="match status" value="1"/>
</dbReference>
<dbReference type="InterPro" id="IPR008331">
    <property type="entry name" value="Ferritin_DPS_dom"/>
</dbReference>
<evidence type="ECO:0000256" key="1">
    <source>
        <dbReference type="ARBA" id="ARBA00006950"/>
    </source>
</evidence>
<comment type="similarity">
    <text evidence="1 8">Belongs to the ferritin family. Prokaryotic subfamily.</text>
</comment>
<feature type="binding site" evidence="7">
    <location>
        <position position="54"/>
    </location>
    <ligand>
        <name>Fe cation</name>
        <dbReference type="ChEBI" id="CHEBI:24875"/>
        <label>1</label>
    </ligand>
</feature>
<name>A0A7L4UPT0_BALHA</name>
<dbReference type="GO" id="GO:0006879">
    <property type="term" value="P:intracellular iron ion homeostasis"/>
    <property type="evidence" value="ECO:0007669"/>
    <property type="project" value="UniProtKB-KW"/>
</dbReference>
<evidence type="ECO:0000256" key="8">
    <source>
        <dbReference type="RuleBase" id="RU361145"/>
    </source>
</evidence>
<evidence type="ECO:0000256" key="6">
    <source>
        <dbReference type="ARBA" id="ARBA00054546"/>
    </source>
</evidence>
<keyword evidence="4" id="KW-0560">Oxidoreductase</keyword>
<feature type="binding site" evidence="7">
    <location>
        <position position="51"/>
    </location>
    <ligand>
        <name>Fe cation</name>
        <dbReference type="ChEBI" id="CHEBI:24875"/>
        <label>1</label>
    </ligand>
</feature>
<keyword evidence="11" id="KW-1185">Reference proteome</keyword>
<keyword evidence="5 7" id="KW-0408">Iron</keyword>
<dbReference type="GO" id="GO:0008198">
    <property type="term" value="F:ferrous iron binding"/>
    <property type="evidence" value="ECO:0007669"/>
    <property type="project" value="TreeGrafter"/>
</dbReference>
<keyword evidence="3 7" id="KW-0479">Metal-binding</keyword>
<dbReference type="FunFam" id="1.20.1260.10:FF:000001">
    <property type="entry name" value="Non-heme ferritin"/>
    <property type="match status" value="1"/>
</dbReference>
<sequence length="166" mass="19574">MALNKKVEEVLNKQINAEFWSAYMYLSMSSYLEKKGLSGFAHWLKMQYHEENEHGMKLFEYIIERDGRVLLEPIKKVPHEWDGILDLFEQVLEHEKHVTSLINKCMNTAQEESDHATVSMLQWFVDEQVEEESTSRDILDKLRIIGGEDGQGLYMMNEEFRGRTLE</sequence>
<dbReference type="EMBL" id="QENZ01000003">
    <property type="protein sequence ID" value="PVX51766.1"/>
    <property type="molecule type" value="Genomic_DNA"/>
</dbReference>
<dbReference type="PANTHER" id="PTHR11431:SF127">
    <property type="entry name" value="BACTERIAL NON-HEME FERRITIN"/>
    <property type="match status" value="1"/>
</dbReference>
<dbReference type="OrthoDB" id="9801481at2"/>
<evidence type="ECO:0000313" key="11">
    <source>
        <dbReference type="Proteomes" id="UP000251835"/>
    </source>
</evidence>
<protein>
    <recommendedName>
        <fullName evidence="8">Ferritin</fullName>
        <ecNumber evidence="8">1.16.3.2</ecNumber>
    </recommendedName>
</protein>
<evidence type="ECO:0000256" key="5">
    <source>
        <dbReference type="ARBA" id="ARBA00023004"/>
    </source>
</evidence>
<proteinExistence type="inferred from homology"/>
<evidence type="ECO:0000259" key="9">
    <source>
        <dbReference type="PROSITE" id="PS50905"/>
    </source>
</evidence>
<evidence type="ECO:0000256" key="2">
    <source>
        <dbReference type="ARBA" id="ARBA00022434"/>
    </source>
</evidence>
<feature type="domain" description="Ferritin-like diiron" evidence="9">
    <location>
        <begin position="1"/>
        <end position="146"/>
    </location>
</feature>
<dbReference type="SUPFAM" id="SSF47240">
    <property type="entry name" value="Ferritin-like"/>
    <property type="match status" value="1"/>
</dbReference>
<accession>A0A7L4UPT0</accession>
<gene>
    <name evidence="10" type="ORF">C7377_0051</name>
</gene>
<dbReference type="GO" id="GO:0004322">
    <property type="term" value="F:ferroxidase activity"/>
    <property type="evidence" value="ECO:0007669"/>
    <property type="project" value="TreeGrafter"/>
</dbReference>